<protein>
    <submittedName>
        <fullName evidence="1">Uncharacterized protein</fullName>
    </submittedName>
</protein>
<gene>
    <name evidence="1" type="ORF">OPT61_g7185</name>
</gene>
<keyword evidence="2" id="KW-1185">Reference proteome</keyword>
<reference evidence="1" key="1">
    <citation type="submission" date="2022-11" db="EMBL/GenBank/DDBJ databases">
        <title>Genome Sequence of Boeremia exigua.</title>
        <authorList>
            <person name="Buettner E."/>
        </authorList>
    </citation>
    <scope>NUCLEOTIDE SEQUENCE</scope>
    <source>
        <strain evidence="1">CU02</strain>
    </source>
</reference>
<sequence>MEEINAALAEIDSLEPGEDFSYSKLAKKYGVSRITLARRHQGLQVPRGEANSNQAKLNPQQEIELVKYINELTNRHLSPTREMVQNFASAVAESPCSERWVSRFLNRYLHQLNPQFVTGMDSSRHYADSEAKYNLYFNLLQHTIAKYNITPRHTYNMDEKGFAIGVLTRSLRIFSRASWAKKKVRQSLQDGNREWVSLLACICADGTALPPGVIFASKNSTIRARWVAEIDPETEPIHATSSPSGWTNNEIGLSWLKQVFDRYTKAKARQSYRLLIVDGHGSHLTREFIEYCHKNRIILAILPPHSTQTLQPLDVVCFKPLSTNYSNELSNYIQASQGLSPIGKYEFLHLFWPAWVNTFTETLVLSGFRATGISPPNADVILDRFRRTSHSPSVSISSGSTAYSSNDWLKACSLLRAEVKDPRSRGARKLGQTIHHLSIQNELLNDEVLGLKRTLNLQKKKKQQPNKQLQLPPNEEYAGGAMMWSPRAFRDAQARMAQEAEELRAENLKKAEMKELKAANKRYNDMIAQQKREQRLREKEERDRLKAVKAAEVAERKAEKERQKQLLDAEKSIQLPKQVKRKLPPAAGPRKKQNRGGVGGGSQPIVHEPSPSPPPKLGRNNRKIALPKRFQ</sequence>
<organism evidence="1 2">
    <name type="scientific">Boeremia exigua</name>
    <dbReference type="NCBI Taxonomy" id="749465"/>
    <lineage>
        <taxon>Eukaryota</taxon>
        <taxon>Fungi</taxon>
        <taxon>Dikarya</taxon>
        <taxon>Ascomycota</taxon>
        <taxon>Pezizomycotina</taxon>
        <taxon>Dothideomycetes</taxon>
        <taxon>Pleosporomycetidae</taxon>
        <taxon>Pleosporales</taxon>
        <taxon>Pleosporineae</taxon>
        <taxon>Didymellaceae</taxon>
        <taxon>Boeremia</taxon>
    </lineage>
</organism>
<dbReference type="EMBL" id="JAPHNI010000568">
    <property type="protein sequence ID" value="KAJ8109815.1"/>
    <property type="molecule type" value="Genomic_DNA"/>
</dbReference>
<evidence type="ECO:0000313" key="2">
    <source>
        <dbReference type="Proteomes" id="UP001153331"/>
    </source>
</evidence>
<proteinExistence type="predicted"/>
<accession>A0ACC2I3Q5</accession>
<name>A0ACC2I3Q5_9PLEO</name>
<dbReference type="Proteomes" id="UP001153331">
    <property type="component" value="Unassembled WGS sequence"/>
</dbReference>
<comment type="caution">
    <text evidence="1">The sequence shown here is derived from an EMBL/GenBank/DDBJ whole genome shotgun (WGS) entry which is preliminary data.</text>
</comment>
<evidence type="ECO:0000313" key="1">
    <source>
        <dbReference type="EMBL" id="KAJ8109815.1"/>
    </source>
</evidence>